<dbReference type="AlphaFoldDB" id="A0A914XD11"/>
<reference evidence="2" key="1">
    <citation type="submission" date="2022-11" db="UniProtKB">
        <authorList>
            <consortium name="WormBaseParasite"/>
        </authorList>
    </citation>
    <scope>IDENTIFICATION</scope>
</reference>
<evidence type="ECO:0000313" key="1">
    <source>
        <dbReference type="Proteomes" id="UP000887566"/>
    </source>
</evidence>
<sequence length="329" mass="37646">MIRYDKIENKALLTLRGRSVDERYCQAEKTSLTVHQLKLDKCVLSNQPISLANGNFCGEQVKHIWCQPHSLHGPIMYCYCSNYAPDVSRTRVYISTNWYEDVENRGPCGMWTYNGTNKDGRNVTIAKYCTGQWYENSASMWLKTANETDSTQIIVQNNPTALLHKATVDEGTNTWAGIYKTSLNDTFWLCDFELSSVTKRRCFDLKSFPSLPGVNHTFHHLLSMWDNNWLVVRHGDFVANETKIQFVAAQSYDRNGQLLGQTSVIQYEQLFPNIHLPGYESVIDHTTMANQDLHGNQLLLVYQTGFYDQSLQTAINATVAILTFDFLHT</sequence>
<organism evidence="1 2">
    <name type="scientific">Plectus sambesii</name>
    <dbReference type="NCBI Taxonomy" id="2011161"/>
    <lineage>
        <taxon>Eukaryota</taxon>
        <taxon>Metazoa</taxon>
        <taxon>Ecdysozoa</taxon>
        <taxon>Nematoda</taxon>
        <taxon>Chromadorea</taxon>
        <taxon>Plectida</taxon>
        <taxon>Plectina</taxon>
        <taxon>Plectoidea</taxon>
        <taxon>Plectidae</taxon>
        <taxon>Plectus</taxon>
    </lineage>
</organism>
<keyword evidence="1" id="KW-1185">Reference proteome</keyword>
<name>A0A914XD11_9BILA</name>
<evidence type="ECO:0000313" key="2">
    <source>
        <dbReference type="WBParaSite" id="PSAMB.scaffold7655size7311.g30423.t1"/>
    </source>
</evidence>
<accession>A0A914XD11</accession>
<protein>
    <submittedName>
        <fullName evidence="2">Uncharacterized protein</fullName>
    </submittedName>
</protein>
<proteinExistence type="predicted"/>
<dbReference type="WBParaSite" id="PSAMB.scaffold7655size7311.g30423.t1">
    <property type="protein sequence ID" value="PSAMB.scaffold7655size7311.g30423.t1"/>
    <property type="gene ID" value="PSAMB.scaffold7655size7311.g30423"/>
</dbReference>
<dbReference type="Proteomes" id="UP000887566">
    <property type="component" value="Unplaced"/>
</dbReference>